<reference evidence="9 10" key="1">
    <citation type="journal article" date="2004" name="Science">
        <title>The genome of the diatom Thalassiosira pseudonana: ecology, evolution, and metabolism.</title>
        <authorList>
            <person name="Armbrust E.V."/>
            <person name="Berges J.A."/>
            <person name="Bowler C."/>
            <person name="Green B.R."/>
            <person name="Martinez D."/>
            <person name="Putnam N.H."/>
            <person name="Zhou S."/>
            <person name="Allen A.E."/>
            <person name="Apt K.E."/>
            <person name="Bechner M."/>
            <person name="Brzezinski M.A."/>
            <person name="Chaal B.K."/>
            <person name="Chiovitti A."/>
            <person name="Davis A.K."/>
            <person name="Demarest M.S."/>
            <person name="Detter J.C."/>
            <person name="Glavina T."/>
            <person name="Goodstein D."/>
            <person name="Hadi M.Z."/>
            <person name="Hellsten U."/>
            <person name="Hildebrand M."/>
            <person name="Jenkins B.D."/>
            <person name="Jurka J."/>
            <person name="Kapitonov V.V."/>
            <person name="Kroger N."/>
            <person name="Lau W.W."/>
            <person name="Lane T.W."/>
            <person name="Larimer F.W."/>
            <person name="Lippmeier J.C."/>
            <person name="Lucas S."/>
            <person name="Medina M."/>
            <person name="Montsant A."/>
            <person name="Obornik M."/>
            <person name="Parker M.S."/>
            <person name="Palenik B."/>
            <person name="Pazour G.J."/>
            <person name="Richardson P.M."/>
            <person name="Rynearson T.A."/>
            <person name="Saito M.A."/>
            <person name="Schwartz D.C."/>
            <person name="Thamatrakoln K."/>
            <person name="Valentin K."/>
            <person name="Vardi A."/>
            <person name="Wilkerson F.P."/>
            <person name="Rokhsar D.S."/>
        </authorList>
    </citation>
    <scope>NUCLEOTIDE SEQUENCE [LARGE SCALE GENOMIC DNA]</scope>
    <source>
        <strain evidence="9 10">CCMP1335</strain>
    </source>
</reference>
<evidence type="ECO:0000256" key="2">
    <source>
        <dbReference type="ARBA" id="ARBA00022701"/>
    </source>
</evidence>
<keyword evidence="5 6" id="KW-0505">Motor protein</keyword>
<dbReference type="Proteomes" id="UP000001449">
    <property type="component" value="Unassembled WGS sequence"/>
</dbReference>
<evidence type="ECO:0000256" key="1">
    <source>
        <dbReference type="ARBA" id="ARBA00010899"/>
    </source>
</evidence>
<name>B8LEK0_THAPS</name>
<dbReference type="GO" id="GO:0005871">
    <property type="term" value="C:kinesin complex"/>
    <property type="evidence" value="ECO:0000318"/>
    <property type="project" value="GO_Central"/>
</dbReference>
<accession>B8LEK0</accession>
<dbReference type="Pfam" id="PF00225">
    <property type="entry name" value="Kinesin"/>
    <property type="match status" value="1"/>
</dbReference>
<sequence length="360" mass="39287">ELRGNVRVAARIRPFLPDDNAGKDAKPSVVAAGETVLQVAKANDPSHQYTFSFDRVFAPAAGQEAVFEEVSEFVQSALDGYNVCLFSYGQTGSGKTHTMQGTGTASMRGLIPRSIEQIGNYQKTLEKEGWVYNMEVSFLEIYNESIRDLLRDNPKEESKHEIKVGSDGRRTVTNLTIKSIDPNNKSEVDGVLALAAKRRSIASTDMNTTSSRSHSVFTLSLTAQHEELNQIVRGTLNLVDLAGSERLDRSNAAGKQAKEAMAINKSLSSLTDVFTAIRNKTSHIPFRNSKLTYLLQPSLSGDGKTLMVVNLSPTEASVQESLCSLRFAQNVNACELGKAKRAIEEVGGTSKRGKSVKRKV</sequence>
<dbReference type="GO" id="GO:0016887">
    <property type="term" value="F:ATP hydrolysis activity"/>
    <property type="evidence" value="ECO:0000318"/>
    <property type="project" value="GO_Central"/>
</dbReference>
<reference evidence="9 10" key="2">
    <citation type="journal article" date="2008" name="Nature">
        <title>The Phaeodactylum genome reveals the evolutionary history of diatom genomes.</title>
        <authorList>
            <person name="Bowler C."/>
            <person name="Allen A.E."/>
            <person name="Badger J.H."/>
            <person name="Grimwood J."/>
            <person name="Jabbari K."/>
            <person name="Kuo A."/>
            <person name="Maheswari U."/>
            <person name="Martens C."/>
            <person name="Maumus F."/>
            <person name="Otillar R.P."/>
            <person name="Rayko E."/>
            <person name="Salamov A."/>
            <person name="Vandepoele K."/>
            <person name="Beszteri B."/>
            <person name="Gruber A."/>
            <person name="Heijde M."/>
            <person name="Katinka M."/>
            <person name="Mock T."/>
            <person name="Valentin K."/>
            <person name="Verret F."/>
            <person name="Berges J.A."/>
            <person name="Brownlee C."/>
            <person name="Cadoret J.P."/>
            <person name="Chiovitti A."/>
            <person name="Choi C.J."/>
            <person name="Coesel S."/>
            <person name="De Martino A."/>
            <person name="Detter J.C."/>
            <person name="Durkin C."/>
            <person name="Falciatore A."/>
            <person name="Fournet J."/>
            <person name="Haruta M."/>
            <person name="Huysman M.J."/>
            <person name="Jenkins B.D."/>
            <person name="Jiroutova K."/>
            <person name="Jorgensen R.E."/>
            <person name="Joubert Y."/>
            <person name="Kaplan A."/>
            <person name="Kroger N."/>
            <person name="Kroth P.G."/>
            <person name="La Roche J."/>
            <person name="Lindquist E."/>
            <person name="Lommer M."/>
            <person name="Martin-Jezequel V."/>
            <person name="Lopez P.J."/>
            <person name="Lucas S."/>
            <person name="Mangogna M."/>
            <person name="McGinnis K."/>
            <person name="Medlin L.K."/>
            <person name="Montsant A."/>
            <person name="Oudot-Le Secq M.P."/>
            <person name="Napoli C."/>
            <person name="Obornik M."/>
            <person name="Parker M.S."/>
            <person name="Petit J.L."/>
            <person name="Porcel B.M."/>
            <person name="Poulsen N."/>
            <person name="Robison M."/>
            <person name="Rychlewski L."/>
            <person name="Rynearson T.A."/>
            <person name="Schmutz J."/>
            <person name="Shapiro H."/>
            <person name="Siaut M."/>
            <person name="Stanley M."/>
            <person name="Sussman M.R."/>
            <person name="Taylor A.R."/>
            <person name="Vardi A."/>
            <person name="von Dassow P."/>
            <person name="Vyverman W."/>
            <person name="Willis A."/>
            <person name="Wyrwicz L.S."/>
            <person name="Rokhsar D.S."/>
            <person name="Weissenbach J."/>
            <person name="Armbrust E.V."/>
            <person name="Green B.R."/>
            <person name="Van de Peer Y."/>
            <person name="Grigoriev I.V."/>
        </authorList>
    </citation>
    <scope>NUCLEOTIDE SEQUENCE [LARGE SCALE GENOMIC DNA]</scope>
    <source>
        <strain evidence="9 10">CCMP1335</strain>
    </source>
</reference>
<dbReference type="InParanoid" id="B8LEK0"/>
<dbReference type="SUPFAM" id="SSF52540">
    <property type="entry name" value="P-loop containing nucleoside triphosphate hydrolases"/>
    <property type="match status" value="1"/>
</dbReference>
<dbReference type="PROSITE" id="PS00411">
    <property type="entry name" value="KINESIN_MOTOR_1"/>
    <property type="match status" value="1"/>
</dbReference>
<dbReference type="PANTHER" id="PTHR47972">
    <property type="entry name" value="KINESIN-LIKE PROTEIN KLP-3"/>
    <property type="match status" value="1"/>
</dbReference>
<dbReference type="FunFam" id="3.40.850.10:FF:000255">
    <property type="entry name" value="Kinesin-like protein"/>
    <property type="match status" value="1"/>
</dbReference>
<dbReference type="InterPro" id="IPR027417">
    <property type="entry name" value="P-loop_NTPase"/>
</dbReference>
<keyword evidence="10" id="KW-1185">Reference proteome</keyword>
<dbReference type="GO" id="GO:0005737">
    <property type="term" value="C:cytoplasm"/>
    <property type="evidence" value="ECO:0000318"/>
    <property type="project" value="GO_Central"/>
</dbReference>
<evidence type="ECO:0000256" key="6">
    <source>
        <dbReference type="PROSITE-ProRule" id="PRU00283"/>
    </source>
</evidence>
<comment type="similarity">
    <text evidence="1">Belongs to the TRAFAC class myosin-kinesin ATPase superfamily. Kinesin family. KIN-14 subfamily.</text>
</comment>
<feature type="non-terminal residue" evidence="9">
    <location>
        <position position="1"/>
    </location>
</feature>
<evidence type="ECO:0000313" key="10">
    <source>
        <dbReference type="Proteomes" id="UP000001449"/>
    </source>
</evidence>
<dbReference type="HOGENOM" id="CLU_001485_2_2_1"/>
<keyword evidence="4 6" id="KW-0067">ATP-binding</keyword>
<dbReference type="GO" id="GO:0003777">
    <property type="term" value="F:microtubule motor activity"/>
    <property type="evidence" value="ECO:0000318"/>
    <property type="project" value="GO_Central"/>
</dbReference>
<dbReference type="PROSITE" id="PS50067">
    <property type="entry name" value="KINESIN_MOTOR_2"/>
    <property type="match status" value="1"/>
</dbReference>
<dbReference type="OMA" id="IFQERQG"/>
<protein>
    <recommendedName>
        <fullName evidence="7">Kinesin-like protein</fullName>
    </recommendedName>
</protein>
<dbReference type="RefSeq" id="XP_002297443.1">
    <property type="nucleotide sequence ID" value="XM_002297407.1"/>
</dbReference>
<dbReference type="InterPro" id="IPR001752">
    <property type="entry name" value="Kinesin_motor_dom"/>
</dbReference>
<dbReference type="Gene3D" id="3.40.850.10">
    <property type="entry name" value="Kinesin motor domain"/>
    <property type="match status" value="1"/>
</dbReference>
<dbReference type="InterPro" id="IPR027640">
    <property type="entry name" value="Kinesin-like_fam"/>
</dbReference>
<dbReference type="GeneID" id="7446020"/>
<evidence type="ECO:0000256" key="7">
    <source>
        <dbReference type="RuleBase" id="RU000394"/>
    </source>
</evidence>
<evidence type="ECO:0000256" key="3">
    <source>
        <dbReference type="ARBA" id="ARBA00022741"/>
    </source>
</evidence>
<dbReference type="PRINTS" id="PR00380">
    <property type="entry name" value="KINESINHEAVY"/>
</dbReference>
<evidence type="ECO:0000259" key="8">
    <source>
        <dbReference type="PROSITE" id="PS50067"/>
    </source>
</evidence>
<dbReference type="GO" id="GO:0007018">
    <property type="term" value="P:microtubule-based movement"/>
    <property type="evidence" value="ECO:0000318"/>
    <property type="project" value="GO_Central"/>
</dbReference>
<evidence type="ECO:0000256" key="5">
    <source>
        <dbReference type="ARBA" id="ARBA00023175"/>
    </source>
</evidence>
<dbReference type="InterPro" id="IPR019821">
    <property type="entry name" value="Kinesin_motor_CS"/>
</dbReference>
<dbReference type="STRING" id="35128.B8LEK0"/>
<evidence type="ECO:0000313" key="9">
    <source>
        <dbReference type="EMBL" id="EED86260.1"/>
    </source>
</evidence>
<feature type="domain" description="Kinesin motor" evidence="8">
    <location>
        <begin position="5"/>
        <end position="334"/>
    </location>
</feature>
<proteinExistence type="inferred from homology"/>
<dbReference type="GO" id="GO:0005874">
    <property type="term" value="C:microtubule"/>
    <property type="evidence" value="ECO:0000318"/>
    <property type="project" value="GO_Central"/>
</dbReference>
<dbReference type="InterPro" id="IPR036961">
    <property type="entry name" value="Kinesin_motor_dom_sf"/>
</dbReference>
<dbReference type="eggNOG" id="KOG0239">
    <property type="taxonomic scope" value="Eukaryota"/>
</dbReference>
<dbReference type="KEGG" id="tps:THAPSDRAFT_bd1214"/>
<evidence type="ECO:0000256" key="4">
    <source>
        <dbReference type="ARBA" id="ARBA00022840"/>
    </source>
</evidence>
<gene>
    <name evidence="9" type="ORF">THAPSDRAFT_bd1214</name>
</gene>
<dbReference type="PANTHER" id="PTHR47972:SF45">
    <property type="entry name" value="PROTEIN CLARET SEGREGATIONAL"/>
    <property type="match status" value="1"/>
</dbReference>
<dbReference type="PaxDb" id="35128-Thapsdraft1214"/>
<dbReference type="GO" id="GO:0005524">
    <property type="term" value="F:ATP binding"/>
    <property type="evidence" value="ECO:0007669"/>
    <property type="project" value="UniProtKB-UniRule"/>
</dbReference>
<keyword evidence="3 6" id="KW-0547">Nucleotide-binding</keyword>
<keyword evidence="2 7" id="KW-0493">Microtubule</keyword>
<dbReference type="EMBL" id="DS999441">
    <property type="protein sequence ID" value="EED86260.1"/>
    <property type="molecule type" value="Genomic_DNA"/>
</dbReference>
<organism evidence="9 10">
    <name type="scientific">Thalassiosira pseudonana</name>
    <name type="common">Marine diatom</name>
    <name type="synonym">Cyclotella nana</name>
    <dbReference type="NCBI Taxonomy" id="35128"/>
    <lineage>
        <taxon>Eukaryota</taxon>
        <taxon>Sar</taxon>
        <taxon>Stramenopiles</taxon>
        <taxon>Ochrophyta</taxon>
        <taxon>Bacillariophyta</taxon>
        <taxon>Coscinodiscophyceae</taxon>
        <taxon>Thalassiosirophycidae</taxon>
        <taxon>Thalassiosirales</taxon>
        <taxon>Thalassiosiraceae</taxon>
        <taxon>Thalassiosira</taxon>
    </lineage>
</organism>
<feature type="binding site" evidence="6">
    <location>
        <begin position="89"/>
        <end position="96"/>
    </location>
    <ligand>
        <name>ATP</name>
        <dbReference type="ChEBI" id="CHEBI:30616"/>
    </ligand>
</feature>
<dbReference type="AlphaFoldDB" id="B8LEK0"/>
<dbReference type="SMART" id="SM00129">
    <property type="entry name" value="KISc"/>
    <property type="match status" value="1"/>
</dbReference>
<dbReference type="GO" id="GO:0008017">
    <property type="term" value="F:microtubule binding"/>
    <property type="evidence" value="ECO:0000318"/>
    <property type="project" value="GO_Central"/>
</dbReference>